<dbReference type="STRING" id="943830.A4A58_21740"/>
<reference evidence="1 2" key="1">
    <citation type="submission" date="2016-03" db="EMBL/GenBank/DDBJ databases">
        <title>Microsymbionts genomes from the relict species Vavilovia formosa (Stev.) Fed.</title>
        <authorList>
            <person name="Kopat V."/>
            <person name="Chirak E."/>
            <person name="Kimeklis A."/>
            <person name="Andronov E."/>
        </authorList>
    </citation>
    <scope>NUCLEOTIDE SEQUENCE [LARGE SCALE GENOMIC DNA]</scope>
    <source>
        <strain evidence="1 2">Vaf07</strain>
    </source>
</reference>
<sequence>MDAKTNIKSRLPSRHMTEGREQALRGAFPSAMSLAMSQGEQPVAGQVLRAEESRAVEIFKKTPYRTDLKRLSRYVAKDILEVADIPLLKTTLLDHSRSRGACLTATGQMIAEKMKPVTRNSHQDVIRSADKPIAIGGDAVGSKGNLAFDIVDSEDGAPVRGGADAAAFNVKLTDKELAAHPTKGKCRATNHTSGTLWTYARQVGSAIGGAVTQPGRAHEKYCYADS</sequence>
<organism evidence="1 2">
    <name type="scientific">Tardiphaga robiniae</name>
    <dbReference type="NCBI Taxonomy" id="943830"/>
    <lineage>
        <taxon>Bacteria</taxon>
        <taxon>Pseudomonadati</taxon>
        <taxon>Pseudomonadota</taxon>
        <taxon>Alphaproteobacteria</taxon>
        <taxon>Hyphomicrobiales</taxon>
        <taxon>Nitrobacteraceae</taxon>
        <taxon>Tardiphaga</taxon>
    </lineage>
</organism>
<dbReference type="OrthoDB" id="8264500at2"/>
<dbReference type="PANTHER" id="PTHR21000:SF5">
    <property type="entry name" value="DIHYDROXY-ACID DEHYDRATASE, MITOCHONDRIAL"/>
    <property type="match status" value="1"/>
</dbReference>
<dbReference type="EMBL" id="LVYV01000003">
    <property type="protein sequence ID" value="KZD24499.1"/>
    <property type="molecule type" value="Genomic_DNA"/>
</dbReference>
<name>A0A164AAC3_9BRAD</name>
<dbReference type="SUPFAM" id="SSF143975">
    <property type="entry name" value="IlvD/EDD N-terminal domain-like"/>
    <property type="match status" value="1"/>
</dbReference>
<dbReference type="InterPro" id="IPR037237">
    <property type="entry name" value="IlvD/EDD_N"/>
</dbReference>
<dbReference type="Proteomes" id="UP000076574">
    <property type="component" value="Unassembled WGS sequence"/>
</dbReference>
<evidence type="ECO:0000313" key="2">
    <source>
        <dbReference type="Proteomes" id="UP000076574"/>
    </source>
</evidence>
<dbReference type="RefSeq" id="WP_068730810.1">
    <property type="nucleotide sequence ID" value="NZ_LVYV01000003.1"/>
</dbReference>
<dbReference type="GO" id="GO:0009082">
    <property type="term" value="P:branched-chain amino acid biosynthetic process"/>
    <property type="evidence" value="ECO:0007669"/>
    <property type="project" value="TreeGrafter"/>
</dbReference>
<dbReference type="InterPro" id="IPR050165">
    <property type="entry name" value="DHAD_IlvD/Edd"/>
</dbReference>
<proteinExistence type="predicted"/>
<accession>A0A164AAC3</accession>
<comment type="caution">
    <text evidence="1">The sequence shown here is derived from an EMBL/GenBank/DDBJ whole genome shotgun (WGS) entry which is preliminary data.</text>
</comment>
<evidence type="ECO:0000313" key="1">
    <source>
        <dbReference type="EMBL" id="KZD24499.1"/>
    </source>
</evidence>
<protein>
    <submittedName>
        <fullName evidence="1">Uncharacterized protein</fullName>
    </submittedName>
</protein>
<dbReference type="PANTHER" id="PTHR21000">
    <property type="entry name" value="DIHYDROXY-ACID DEHYDRATASE DAD"/>
    <property type="match status" value="1"/>
</dbReference>
<dbReference type="GO" id="GO:0004160">
    <property type="term" value="F:dihydroxy-acid dehydratase activity"/>
    <property type="evidence" value="ECO:0007669"/>
    <property type="project" value="TreeGrafter"/>
</dbReference>
<dbReference type="AlphaFoldDB" id="A0A164AAC3"/>
<keyword evidence="2" id="KW-1185">Reference proteome</keyword>
<gene>
    <name evidence="1" type="ORF">A4A58_21740</name>
</gene>